<sequence>MTGRRLHYRSSAEIRGSRRRRPHSCWDHLIAAPLWPKYGVNLGTLLRTCDAVGACLAVPRRPWIAEALAQGNTLTHGGCVHWVGADEVGWLDQQRAAGSRVIGVELTDESIMLGDLPAARRRTVMVLGHERTGIPPAALELLDDAVEIPMVGTGLSLNVTVAGSLVLYRLAGLT</sequence>
<evidence type="ECO:0000259" key="3">
    <source>
        <dbReference type="Pfam" id="PF00588"/>
    </source>
</evidence>
<dbReference type="RefSeq" id="WP_094355924.1">
    <property type="nucleotide sequence ID" value="NZ_NMVK01000004.1"/>
</dbReference>
<keyword evidence="2 4" id="KW-0808">Transferase</keyword>
<name>A0A255FYL9_9ACTN</name>
<feature type="domain" description="tRNA/rRNA methyltransferase SpoU type" evidence="3">
    <location>
        <begin position="40"/>
        <end position="168"/>
    </location>
</feature>
<accession>A0A255FYL9</accession>
<dbReference type="PANTHER" id="PTHR43191:SF7">
    <property type="entry name" value="OBP33PEP LIKE PROTEIN"/>
    <property type="match status" value="1"/>
</dbReference>
<dbReference type="InterPro" id="IPR051259">
    <property type="entry name" value="rRNA_Methyltransferase"/>
</dbReference>
<keyword evidence="1 4" id="KW-0489">Methyltransferase</keyword>
<dbReference type="GO" id="GO:0006396">
    <property type="term" value="P:RNA processing"/>
    <property type="evidence" value="ECO:0007669"/>
    <property type="project" value="InterPro"/>
</dbReference>
<reference evidence="4 5" key="1">
    <citation type="submission" date="2017-07" db="EMBL/GenBank/DDBJ databases">
        <title>Draft whole genome sequences of clinical Proprionibacteriaceae strains.</title>
        <authorList>
            <person name="Bernier A.-M."/>
            <person name="Bernard K."/>
            <person name="Domingo M.-C."/>
        </authorList>
    </citation>
    <scope>NUCLEOTIDE SEQUENCE [LARGE SCALE GENOMIC DNA]</scope>
    <source>
        <strain evidence="4 5">NML 030167</strain>
    </source>
</reference>
<dbReference type="Proteomes" id="UP000215896">
    <property type="component" value="Unassembled WGS sequence"/>
</dbReference>
<dbReference type="AlphaFoldDB" id="A0A255FYL9"/>
<proteinExistence type="predicted"/>
<dbReference type="PANTHER" id="PTHR43191">
    <property type="entry name" value="RRNA METHYLTRANSFERASE 3"/>
    <property type="match status" value="1"/>
</dbReference>
<dbReference type="GO" id="GO:0003723">
    <property type="term" value="F:RNA binding"/>
    <property type="evidence" value="ECO:0007669"/>
    <property type="project" value="InterPro"/>
</dbReference>
<organism evidence="4 5">
    <name type="scientific">Enemella evansiae</name>
    <dbReference type="NCBI Taxonomy" id="2016499"/>
    <lineage>
        <taxon>Bacteria</taxon>
        <taxon>Bacillati</taxon>
        <taxon>Actinomycetota</taxon>
        <taxon>Actinomycetes</taxon>
        <taxon>Propionibacteriales</taxon>
        <taxon>Propionibacteriaceae</taxon>
        <taxon>Enemella</taxon>
    </lineage>
</organism>
<dbReference type="GO" id="GO:0008173">
    <property type="term" value="F:RNA methyltransferase activity"/>
    <property type="evidence" value="ECO:0007669"/>
    <property type="project" value="InterPro"/>
</dbReference>
<dbReference type="InterPro" id="IPR029026">
    <property type="entry name" value="tRNA_m1G_MTases_N"/>
</dbReference>
<evidence type="ECO:0000313" key="4">
    <source>
        <dbReference type="EMBL" id="OYO08779.1"/>
    </source>
</evidence>
<dbReference type="Pfam" id="PF00588">
    <property type="entry name" value="SpoU_methylase"/>
    <property type="match status" value="1"/>
</dbReference>
<dbReference type="EMBL" id="NMVO01000018">
    <property type="protein sequence ID" value="OYO08779.1"/>
    <property type="molecule type" value="Genomic_DNA"/>
</dbReference>
<evidence type="ECO:0000256" key="2">
    <source>
        <dbReference type="ARBA" id="ARBA00022679"/>
    </source>
</evidence>
<keyword evidence="5" id="KW-1185">Reference proteome</keyword>
<comment type="caution">
    <text evidence="4">The sequence shown here is derived from an EMBL/GenBank/DDBJ whole genome shotgun (WGS) entry which is preliminary data.</text>
</comment>
<dbReference type="InterPro" id="IPR001537">
    <property type="entry name" value="SpoU_MeTrfase"/>
</dbReference>
<evidence type="ECO:0000313" key="5">
    <source>
        <dbReference type="Proteomes" id="UP000215896"/>
    </source>
</evidence>
<dbReference type="GO" id="GO:0032259">
    <property type="term" value="P:methylation"/>
    <property type="evidence" value="ECO:0007669"/>
    <property type="project" value="UniProtKB-KW"/>
</dbReference>
<gene>
    <name evidence="4" type="ORF">CGZ94_19955</name>
</gene>
<dbReference type="InterPro" id="IPR029028">
    <property type="entry name" value="Alpha/beta_knot_MTases"/>
</dbReference>
<protein>
    <submittedName>
        <fullName evidence="4">RNA methyltransferase</fullName>
    </submittedName>
</protein>
<dbReference type="SUPFAM" id="SSF75217">
    <property type="entry name" value="alpha/beta knot"/>
    <property type="match status" value="1"/>
</dbReference>
<dbReference type="Gene3D" id="3.40.1280.10">
    <property type="match status" value="1"/>
</dbReference>
<evidence type="ECO:0000256" key="1">
    <source>
        <dbReference type="ARBA" id="ARBA00022603"/>
    </source>
</evidence>
<dbReference type="OrthoDB" id="9785673at2"/>